<feature type="transmembrane region" description="Helical" evidence="7">
    <location>
        <begin position="91"/>
        <end position="117"/>
    </location>
</feature>
<dbReference type="InterPro" id="IPR052337">
    <property type="entry name" value="SAT4-like"/>
</dbReference>
<dbReference type="GO" id="GO:0016020">
    <property type="term" value="C:membrane"/>
    <property type="evidence" value="ECO:0007669"/>
    <property type="project" value="UniProtKB-SubCell"/>
</dbReference>
<keyword evidence="4 7" id="KW-0472">Membrane</keyword>
<keyword evidence="2 7" id="KW-0812">Transmembrane</keyword>
<feature type="compositionally biased region" description="Basic and acidic residues" evidence="6">
    <location>
        <begin position="376"/>
        <end position="390"/>
    </location>
</feature>
<evidence type="ECO:0000256" key="5">
    <source>
        <dbReference type="ARBA" id="ARBA00038359"/>
    </source>
</evidence>
<dbReference type="Pfam" id="PF20684">
    <property type="entry name" value="Fung_rhodopsin"/>
    <property type="match status" value="1"/>
</dbReference>
<keyword evidence="3 7" id="KW-1133">Transmembrane helix</keyword>
<feature type="transmembrane region" description="Helical" evidence="7">
    <location>
        <begin position="16"/>
        <end position="40"/>
    </location>
</feature>
<feature type="transmembrane region" description="Helical" evidence="7">
    <location>
        <begin position="178"/>
        <end position="199"/>
    </location>
</feature>
<name>A0A4U7AQ68_9PEZI</name>
<evidence type="ECO:0000256" key="7">
    <source>
        <dbReference type="SAM" id="Phobius"/>
    </source>
</evidence>
<feature type="transmembrane region" description="Helical" evidence="7">
    <location>
        <begin position="251"/>
        <end position="270"/>
    </location>
</feature>
<evidence type="ECO:0000259" key="8">
    <source>
        <dbReference type="Pfam" id="PF20684"/>
    </source>
</evidence>
<evidence type="ECO:0000256" key="1">
    <source>
        <dbReference type="ARBA" id="ARBA00004141"/>
    </source>
</evidence>
<feature type="region of interest" description="Disordered" evidence="6">
    <location>
        <begin position="338"/>
        <end position="390"/>
    </location>
</feature>
<protein>
    <recommendedName>
        <fullName evidence="8">Rhodopsin domain-containing protein</fullName>
    </recommendedName>
</protein>
<dbReference type="Proteomes" id="UP000308133">
    <property type="component" value="Unassembled WGS sequence"/>
</dbReference>
<comment type="similarity">
    <text evidence="5">Belongs to the SAT4 family.</text>
</comment>
<evidence type="ECO:0000256" key="6">
    <source>
        <dbReference type="SAM" id="MobiDB-lite"/>
    </source>
</evidence>
<sequence length="390" mass="42579">MERLQENPQQSRNAHFAVFTSVCTILQFLTTIALAARTYVRIKITKNMAKDDWMLIFAHTSNIMANGVWLSNRVKSVKFIPGSIELFQALIAWYWVAIGLYVTAGIVTKVAIAFFFLRLARRGRDRVIILLPLMVYIVALSGSMTVILFRCGLPLNAIKVIRDETCAIGPRIVHPLGYMMAVLNTVCDMTFSVVPIHLLRKAHSMSSVSRTSACLVIALANLGTVVSIIKIPFISKATLGAGAFEDSAPVFMLSVIETAVGIMAISMACLRPLLKALRISSSAPNSTSPDVTPNDQGRVTVQVKSSIMSKIKSLQMDSRVLGGIGILPNSTVNSFGLSSIDSERQDSGGVLDESRPQMRRSQTMPKGMASINEIIYKPEDGAPRRESSNV</sequence>
<dbReference type="InterPro" id="IPR049326">
    <property type="entry name" value="Rhodopsin_dom_fungi"/>
</dbReference>
<evidence type="ECO:0000313" key="9">
    <source>
        <dbReference type="EMBL" id="TKX18476.1"/>
    </source>
</evidence>
<proteinExistence type="inferred from homology"/>
<feature type="domain" description="Rhodopsin" evidence="8">
    <location>
        <begin position="36"/>
        <end position="275"/>
    </location>
</feature>
<dbReference type="AlphaFoldDB" id="A0A4U7AQ68"/>
<comment type="caution">
    <text evidence="9">The sequence shown here is derived from an EMBL/GenBank/DDBJ whole genome shotgun (WGS) entry which is preliminary data.</text>
</comment>
<evidence type="ECO:0000256" key="2">
    <source>
        <dbReference type="ARBA" id="ARBA00022692"/>
    </source>
</evidence>
<evidence type="ECO:0000256" key="4">
    <source>
        <dbReference type="ARBA" id="ARBA00023136"/>
    </source>
</evidence>
<organism evidence="9 10">
    <name type="scientific">Elsinoe australis</name>
    <dbReference type="NCBI Taxonomy" id="40998"/>
    <lineage>
        <taxon>Eukaryota</taxon>
        <taxon>Fungi</taxon>
        <taxon>Dikarya</taxon>
        <taxon>Ascomycota</taxon>
        <taxon>Pezizomycotina</taxon>
        <taxon>Dothideomycetes</taxon>
        <taxon>Dothideomycetidae</taxon>
        <taxon>Myriangiales</taxon>
        <taxon>Elsinoaceae</taxon>
        <taxon>Elsinoe</taxon>
    </lineage>
</organism>
<feature type="transmembrane region" description="Helical" evidence="7">
    <location>
        <begin position="129"/>
        <end position="149"/>
    </location>
</feature>
<comment type="subcellular location">
    <subcellularLocation>
        <location evidence="1">Membrane</location>
        <topology evidence="1">Multi-pass membrane protein</topology>
    </subcellularLocation>
</comment>
<feature type="transmembrane region" description="Helical" evidence="7">
    <location>
        <begin position="211"/>
        <end position="231"/>
    </location>
</feature>
<evidence type="ECO:0000256" key="3">
    <source>
        <dbReference type="ARBA" id="ARBA00022989"/>
    </source>
</evidence>
<reference evidence="9 10" key="1">
    <citation type="submission" date="2018-02" db="EMBL/GenBank/DDBJ databases">
        <title>Draft genome sequences of Elsinoe sp., causing black scab on jojoba.</title>
        <authorList>
            <person name="Stodart B."/>
            <person name="Jeffress S."/>
            <person name="Ash G."/>
            <person name="Arun Chinnappa K."/>
        </authorList>
    </citation>
    <scope>NUCLEOTIDE SEQUENCE [LARGE SCALE GENOMIC DNA]</scope>
    <source>
        <strain evidence="9 10">Hillstone_2</strain>
    </source>
</reference>
<dbReference type="EMBL" id="PTQR01000128">
    <property type="protein sequence ID" value="TKX18476.1"/>
    <property type="molecule type" value="Genomic_DNA"/>
</dbReference>
<gene>
    <name evidence="9" type="ORF">C1H76_9265</name>
</gene>
<feature type="compositionally biased region" description="Basic and acidic residues" evidence="6">
    <location>
        <begin position="341"/>
        <end position="356"/>
    </location>
</feature>
<dbReference type="PANTHER" id="PTHR33048">
    <property type="entry name" value="PTH11-LIKE INTEGRAL MEMBRANE PROTEIN (AFU_ORTHOLOGUE AFUA_5G11245)"/>
    <property type="match status" value="1"/>
</dbReference>
<dbReference type="PANTHER" id="PTHR33048:SF47">
    <property type="entry name" value="INTEGRAL MEMBRANE PROTEIN-RELATED"/>
    <property type="match status" value="1"/>
</dbReference>
<evidence type="ECO:0000313" key="10">
    <source>
        <dbReference type="Proteomes" id="UP000308133"/>
    </source>
</evidence>
<accession>A0A4U7AQ68</accession>